<dbReference type="STRING" id="401053.AciPR4_3976"/>
<accession>E8V3N8</accession>
<dbReference type="PANTHER" id="PTHR37823">
    <property type="entry name" value="CYTOCHROME C-553-LIKE"/>
    <property type="match status" value="1"/>
</dbReference>
<dbReference type="KEGG" id="tsa:AciPR4_3976"/>
<evidence type="ECO:0000256" key="4">
    <source>
        <dbReference type="ARBA" id="ARBA00022982"/>
    </source>
</evidence>
<dbReference type="PROSITE" id="PS51007">
    <property type="entry name" value="CYTC"/>
    <property type="match status" value="1"/>
</dbReference>
<evidence type="ECO:0000313" key="8">
    <source>
        <dbReference type="EMBL" id="ADV84725.1"/>
    </source>
</evidence>
<organism evidence="8 9">
    <name type="scientific">Terriglobus saanensis (strain ATCC BAA-1853 / DSM 23119 / SP1PR4)</name>
    <dbReference type="NCBI Taxonomy" id="401053"/>
    <lineage>
        <taxon>Bacteria</taxon>
        <taxon>Pseudomonadati</taxon>
        <taxon>Acidobacteriota</taxon>
        <taxon>Terriglobia</taxon>
        <taxon>Terriglobales</taxon>
        <taxon>Acidobacteriaceae</taxon>
        <taxon>Terriglobus</taxon>
    </lineage>
</organism>
<evidence type="ECO:0000256" key="6">
    <source>
        <dbReference type="PROSITE-ProRule" id="PRU00433"/>
    </source>
</evidence>
<evidence type="ECO:0000256" key="1">
    <source>
        <dbReference type="ARBA" id="ARBA00022448"/>
    </source>
</evidence>
<evidence type="ECO:0000256" key="3">
    <source>
        <dbReference type="ARBA" id="ARBA00022723"/>
    </source>
</evidence>
<dbReference type="Gene3D" id="1.10.760.10">
    <property type="entry name" value="Cytochrome c-like domain"/>
    <property type="match status" value="1"/>
</dbReference>
<dbReference type="InterPro" id="IPR051811">
    <property type="entry name" value="Cytochrome_c550/c551-like"/>
</dbReference>
<dbReference type="PROSITE" id="PS51257">
    <property type="entry name" value="PROKAR_LIPOPROTEIN"/>
    <property type="match status" value="1"/>
</dbReference>
<dbReference type="Proteomes" id="UP000006844">
    <property type="component" value="Chromosome"/>
</dbReference>
<name>E8V3N8_TERSS</name>
<dbReference type="InterPro" id="IPR036909">
    <property type="entry name" value="Cyt_c-like_dom_sf"/>
</dbReference>
<keyword evidence="3 6" id="KW-0479">Metal-binding</keyword>
<gene>
    <name evidence="8" type="ordered locus">AciPR4_3976</name>
</gene>
<dbReference type="HOGENOM" id="CLU_161295_0_0_0"/>
<dbReference type="Pfam" id="PF13442">
    <property type="entry name" value="Cytochrome_CBB3"/>
    <property type="match status" value="1"/>
</dbReference>
<dbReference type="InterPro" id="IPR009056">
    <property type="entry name" value="Cyt_c-like_dom"/>
</dbReference>
<dbReference type="EMBL" id="CP002467">
    <property type="protein sequence ID" value="ADV84725.1"/>
    <property type="molecule type" value="Genomic_DNA"/>
</dbReference>
<dbReference type="GO" id="GO:0046872">
    <property type="term" value="F:metal ion binding"/>
    <property type="evidence" value="ECO:0007669"/>
    <property type="project" value="UniProtKB-KW"/>
</dbReference>
<evidence type="ECO:0000256" key="5">
    <source>
        <dbReference type="ARBA" id="ARBA00023004"/>
    </source>
</evidence>
<reference evidence="8 9" key="1">
    <citation type="journal article" date="2012" name="Stand. Genomic Sci.">
        <title>Complete genome sequence of Terriglobus saanensis type strain SP1PR4(T), an Acidobacteria from tundra soil.</title>
        <authorList>
            <person name="Rawat S.R."/>
            <person name="Mannisto M.K."/>
            <person name="Starovoytov V."/>
            <person name="Goodwin L."/>
            <person name="Nolan M."/>
            <person name="Hauser L."/>
            <person name="Land M."/>
            <person name="Davenport K.W."/>
            <person name="Woyke T."/>
            <person name="Haggblom M.M."/>
        </authorList>
    </citation>
    <scope>NUCLEOTIDE SEQUENCE</scope>
    <source>
        <strain evidence="9">ATCC BAA-1853 / DSM 23119 / SP1PR4</strain>
    </source>
</reference>
<keyword evidence="4" id="KW-0249">Electron transport</keyword>
<keyword evidence="1" id="KW-0813">Transport</keyword>
<dbReference type="GO" id="GO:0009055">
    <property type="term" value="F:electron transfer activity"/>
    <property type="evidence" value="ECO:0007669"/>
    <property type="project" value="InterPro"/>
</dbReference>
<evidence type="ECO:0000259" key="7">
    <source>
        <dbReference type="PROSITE" id="PS51007"/>
    </source>
</evidence>
<dbReference type="PANTHER" id="PTHR37823:SF1">
    <property type="entry name" value="CYTOCHROME C-553-LIKE"/>
    <property type="match status" value="1"/>
</dbReference>
<evidence type="ECO:0000256" key="2">
    <source>
        <dbReference type="ARBA" id="ARBA00022617"/>
    </source>
</evidence>
<dbReference type="SUPFAM" id="SSF46626">
    <property type="entry name" value="Cytochrome c"/>
    <property type="match status" value="1"/>
</dbReference>
<dbReference type="AlphaFoldDB" id="E8V3N8"/>
<dbReference type="eggNOG" id="COG2010">
    <property type="taxonomic scope" value="Bacteria"/>
</dbReference>
<keyword evidence="2 6" id="KW-0349">Heme</keyword>
<keyword evidence="5 6" id="KW-0408">Iron</keyword>
<protein>
    <submittedName>
        <fullName evidence="8">Putative cytochrome c family protein</fullName>
    </submittedName>
</protein>
<proteinExistence type="predicted"/>
<feature type="domain" description="Cytochrome c" evidence="7">
    <location>
        <begin position="45"/>
        <end position="128"/>
    </location>
</feature>
<evidence type="ECO:0000313" key="9">
    <source>
        <dbReference type="Proteomes" id="UP000006844"/>
    </source>
</evidence>
<sequence length="128" mass="13848">MPHEKLARNEKIEVVKLTAPLIAFALILTGCKSTPPPKPLSELTPTERSGRAVYSARCGACHNDRVDKPLNGPSLLGLYKKPYLPSGAPANDDRITNTIQHGRNNMPALGDTISAEETSDLLAYLKTL</sequence>
<dbReference type="GO" id="GO:0020037">
    <property type="term" value="F:heme binding"/>
    <property type="evidence" value="ECO:0007669"/>
    <property type="project" value="InterPro"/>
</dbReference>
<keyword evidence="9" id="KW-1185">Reference proteome</keyword>